<comment type="caution">
    <text evidence="2">The sequence shown here is derived from an EMBL/GenBank/DDBJ whole genome shotgun (WGS) entry which is preliminary data.</text>
</comment>
<gene>
    <name evidence="2" type="ORF">RRG08_038196</name>
</gene>
<keyword evidence="3" id="KW-1185">Reference proteome</keyword>
<dbReference type="Proteomes" id="UP001283361">
    <property type="component" value="Unassembled WGS sequence"/>
</dbReference>
<accession>A0AAE1ANA0</accession>
<protein>
    <submittedName>
        <fullName evidence="2">Uncharacterized protein</fullName>
    </submittedName>
</protein>
<feature type="compositionally biased region" description="Basic and acidic residues" evidence="1">
    <location>
        <begin position="160"/>
        <end position="180"/>
    </location>
</feature>
<evidence type="ECO:0000256" key="1">
    <source>
        <dbReference type="SAM" id="MobiDB-lite"/>
    </source>
</evidence>
<evidence type="ECO:0000313" key="3">
    <source>
        <dbReference type="Proteomes" id="UP001283361"/>
    </source>
</evidence>
<evidence type="ECO:0000313" key="2">
    <source>
        <dbReference type="EMBL" id="KAK3790705.1"/>
    </source>
</evidence>
<organism evidence="2 3">
    <name type="scientific">Elysia crispata</name>
    <name type="common">lettuce slug</name>
    <dbReference type="NCBI Taxonomy" id="231223"/>
    <lineage>
        <taxon>Eukaryota</taxon>
        <taxon>Metazoa</taxon>
        <taxon>Spiralia</taxon>
        <taxon>Lophotrochozoa</taxon>
        <taxon>Mollusca</taxon>
        <taxon>Gastropoda</taxon>
        <taxon>Heterobranchia</taxon>
        <taxon>Euthyneura</taxon>
        <taxon>Panpulmonata</taxon>
        <taxon>Sacoglossa</taxon>
        <taxon>Placobranchoidea</taxon>
        <taxon>Plakobranchidae</taxon>
        <taxon>Elysia</taxon>
    </lineage>
</organism>
<dbReference type="EMBL" id="JAWDGP010001519">
    <property type="protein sequence ID" value="KAK3790705.1"/>
    <property type="molecule type" value="Genomic_DNA"/>
</dbReference>
<reference evidence="2" key="1">
    <citation type="journal article" date="2023" name="G3 (Bethesda)">
        <title>A reference genome for the long-term kleptoplast-retaining sea slug Elysia crispata morphotype clarki.</title>
        <authorList>
            <person name="Eastman K.E."/>
            <person name="Pendleton A.L."/>
            <person name="Shaikh M.A."/>
            <person name="Suttiyut T."/>
            <person name="Ogas R."/>
            <person name="Tomko P."/>
            <person name="Gavelis G."/>
            <person name="Widhalm J.R."/>
            <person name="Wisecaver J.H."/>
        </authorList>
    </citation>
    <scope>NUCLEOTIDE SEQUENCE</scope>
    <source>
        <strain evidence="2">ECLA1</strain>
    </source>
</reference>
<proteinExistence type="predicted"/>
<sequence>MALLSLVISTYGFLRKHFLWPASHTPLPDLDPRGRAVTVERHTGDNPGLHDAGKYKNYAPWWAGSTAEKRIISPIVQRWTQTGLDKRDDFWNLAPGLITSQARVLSGLSVASQRATEEISEINWTDQCPGAGANGSRDGIDVMSLEATGPDQVASQTQAPKEDTRGEEKERETETSQEEYHPALWCVSEEQRFQSSLPGVKRRGLPPNPLGDLIKFRLRSLTESPPVCGPWIYLYVGWSRPGISAISPQQISAICLVHRSDTLRVFWFCVPQNLFIPVS</sequence>
<dbReference type="AlphaFoldDB" id="A0AAE1ANA0"/>
<feature type="region of interest" description="Disordered" evidence="1">
    <location>
        <begin position="147"/>
        <end position="180"/>
    </location>
</feature>
<name>A0AAE1ANA0_9GAST</name>